<dbReference type="CDD" id="cd11716">
    <property type="entry name" value="THUMP_ThiI"/>
    <property type="match status" value="1"/>
</dbReference>
<feature type="binding site" evidence="11">
    <location>
        <position position="287"/>
    </location>
    <ligand>
        <name>ATP</name>
        <dbReference type="ChEBI" id="CHEBI:30616"/>
    </ligand>
</feature>
<evidence type="ECO:0000259" key="13">
    <source>
        <dbReference type="PROSITE" id="PS51165"/>
    </source>
</evidence>
<dbReference type="Proteomes" id="UP000054123">
    <property type="component" value="Unassembled WGS sequence"/>
</dbReference>
<keyword evidence="8 11" id="KW-0784">Thiamine biosynthesis</keyword>
<keyword evidence="10 11" id="KW-0676">Redox-active center</keyword>
<dbReference type="InterPro" id="IPR020536">
    <property type="entry name" value="ThiI_AANH"/>
</dbReference>
<comment type="pathway">
    <text evidence="11">Cofactor biosynthesis; thiamine diphosphate biosynthesis.</text>
</comment>
<dbReference type="Gene3D" id="3.40.50.620">
    <property type="entry name" value="HUPs"/>
    <property type="match status" value="1"/>
</dbReference>
<evidence type="ECO:0000259" key="12">
    <source>
        <dbReference type="PROSITE" id="PS50206"/>
    </source>
</evidence>
<dbReference type="CDD" id="cd00158">
    <property type="entry name" value="RHOD"/>
    <property type="match status" value="1"/>
</dbReference>
<gene>
    <name evidence="11" type="primary">thiI</name>
    <name evidence="14" type="ORF">AK33_09645</name>
</gene>
<evidence type="ECO:0000256" key="6">
    <source>
        <dbReference type="ARBA" id="ARBA00022840"/>
    </source>
</evidence>
<name>A0A011P4T2_9PAST</name>
<proteinExistence type="inferred from homology"/>
<dbReference type="GO" id="GO:0000049">
    <property type="term" value="F:tRNA binding"/>
    <property type="evidence" value="ECO:0007669"/>
    <property type="project" value="UniProtKB-UniRule"/>
</dbReference>
<dbReference type="GO" id="GO:0140741">
    <property type="term" value="F:tRNA-uracil-4 sulfurtransferase activity"/>
    <property type="evidence" value="ECO:0007669"/>
    <property type="project" value="UniProtKB-EC"/>
</dbReference>
<dbReference type="GO" id="GO:0052837">
    <property type="term" value="P:thiazole biosynthetic process"/>
    <property type="evidence" value="ECO:0007669"/>
    <property type="project" value="InterPro"/>
</dbReference>
<dbReference type="InterPro" id="IPR049962">
    <property type="entry name" value="THUMP_ThiI"/>
</dbReference>
<keyword evidence="5 11" id="KW-0547">Nucleotide-binding</keyword>
<dbReference type="CDD" id="cd01712">
    <property type="entry name" value="PPase_ThiI"/>
    <property type="match status" value="1"/>
</dbReference>
<dbReference type="PANTHER" id="PTHR43209">
    <property type="entry name" value="TRNA SULFURTRANSFERASE"/>
    <property type="match status" value="1"/>
</dbReference>
<dbReference type="InterPro" id="IPR026340">
    <property type="entry name" value="THII_Thiazole_biosynth_dom"/>
</dbReference>
<keyword evidence="3 11" id="KW-0820">tRNA-binding</keyword>
<keyword evidence="7 11" id="KW-0694">RNA-binding</keyword>
<evidence type="ECO:0000256" key="8">
    <source>
        <dbReference type="ARBA" id="ARBA00022977"/>
    </source>
</evidence>
<feature type="disulfide bond" description="Redox-active" evidence="11">
    <location>
        <begin position="344"/>
        <end position="456"/>
    </location>
</feature>
<evidence type="ECO:0000256" key="5">
    <source>
        <dbReference type="ARBA" id="ARBA00022741"/>
    </source>
</evidence>
<dbReference type="InterPro" id="IPR036873">
    <property type="entry name" value="Rhodanese-like_dom_sf"/>
</dbReference>
<feature type="domain" description="Rhodanese" evidence="12">
    <location>
        <begin position="404"/>
        <end position="483"/>
    </location>
</feature>
<feature type="active site" description="Cysteine persulfide intermediate" evidence="11">
    <location>
        <position position="456"/>
    </location>
</feature>
<dbReference type="PROSITE" id="PS51165">
    <property type="entry name" value="THUMP"/>
    <property type="match status" value="1"/>
</dbReference>
<protein>
    <recommendedName>
        <fullName evidence="11">tRNA sulfurtransferase</fullName>
        <ecNumber evidence="11">2.8.1.4</ecNumber>
    </recommendedName>
    <alternativeName>
        <fullName evidence="11">Sulfur carrier protein ThiS sulfurtransferase</fullName>
    </alternativeName>
    <alternativeName>
        <fullName evidence="11">Thiamine biosynthesis protein ThiI</fullName>
    </alternativeName>
    <alternativeName>
        <fullName evidence="11">tRNA 4-thiouridine synthase</fullName>
    </alternativeName>
</protein>
<dbReference type="GO" id="GO:0009229">
    <property type="term" value="P:thiamine diphosphate biosynthetic process"/>
    <property type="evidence" value="ECO:0007669"/>
    <property type="project" value="UniProtKB-UniRule"/>
</dbReference>
<keyword evidence="15" id="KW-1185">Reference proteome</keyword>
<dbReference type="SMART" id="SM00981">
    <property type="entry name" value="THUMP"/>
    <property type="match status" value="1"/>
</dbReference>
<dbReference type="GO" id="GO:0005829">
    <property type="term" value="C:cytosol"/>
    <property type="evidence" value="ECO:0007669"/>
    <property type="project" value="TreeGrafter"/>
</dbReference>
<organism evidence="14 15">
    <name type="scientific">Mannheimia granulomatis</name>
    <dbReference type="NCBI Taxonomy" id="85402"/>
    <lineage>
        <taxon>Bacteria</taxon>
        <taxon>Pseudomonadati</taxon>
        <taxon>Pseudomonadota</taxon>
        <taxon>Gammaproteobacteria</taxon>
        <taxon>Pasteurellales</taxon>
        <taxon>Pasteurellaceae</taxon>
        <taxon>Mannheimia</taxon>
    </lineage>
</organism>
<evidence type="ECO:0000256" key="11">
    <source>
        <dbReference type="HAMAP-Rule" id="MF_00021"/>
    </source>
</evidence>
<dbReference type="SUPFAM" id="SSF143437">
    <property type="entry name" value="THUMP domain-like"/>
    <property type="match status" value="1"/>
</dbReference>
<dbReference type="HAMAP" id="MF_00021">
    <property type="entry name" value="ThiI"/>
    <property type="match status" value="1"/>
</dbReference>
<dbReference type="InterPro" id="IPR014729">
    <property type="entry name" value="Rossmann-like_a/b/a_fold"/>
</dbReference>
<dbReference type="SUPFAM" id="SSF52821">
    <property type="entry name" value="Rhodanese/Cell cycle control phosphatase"/>
    <property type="match status" value="1"/>
</dbReference>
<feature type="binding site" evidence="11">
    <location>
        <position position="296"/>
    </location>
    <ligand>
        <name>ATP</name>
        <dbReference type="ChEBI" id="CHEBI:30616"/>
    </ligand>
</feature>
<dbReference type="Pfam" id="PF02568">
    <property type="entry name" value="ThiI"/>
    <property type="match status" value="1"/>
</dbReference>
<dbReference type="Pfam" id="PF00581">
    <property type="entry name" value="Rhodanese"/>
    <property type="match status" value="1"/>
</dbReference>
<dbReference type="InterPro" id="IPR003720">
    <property type="entry name" value="tRNA_STrfase"/>
</dbReference>
<evidence type="ECO:0000256" key="7">
    <source>
        <dbReference type="ARBA" id="ARBA00022884"/>
    </source>
</evidence>
<keyword evidence="4 11" id="KW-0808">Transferase</keyword>
<dbReference type="STRING" id="1122190.GCA_000621105_00984"/>
<evidence type="ECO:0000256" key="2">
    <source>
        <dbReference type="ARBA" id="ARBA00022490"/>
    </source>
</evidence>
<dbReference type="SUPFAM" id="SSF52402">
    <property type="entry name" value="Adenine nucleotide alpha hydrolases-like"/>
    <property type="match status" value="1"/>
</dbReference>
<dbReference type="GO" id="GO:0002937">
    <property type="term" value="P:tRNA 4-thiouridine biosynthesis"/>
    <property type="evidence" value="ECO:0007669"/>
    <property type="project" value="TreeGrafter"/>
</dbReference>
<dbReference type="PANTHER" id="PTHR43209:SF1">
    <property type="entry name" value="TRNA SULFURTRANSFERASE"/>
    <property type="match status" value="1"/>
</dbReference>
<comment type="function">
    <text evidence="11">Catalyzes the ATP-dependent transfer of a sulfur to tRNA to produce 4-thiouridine in position 8 of tRNAs, which functions as a near-UV photosensor. Also catalyzes the transfer of sulfur to the sulfur carrier protein ThiS, forming ThiS-thiocarboxylate. This is a step in the synthesis of thiazole, in the thiamine biosynthesis pathway. The sulfur is donated as persulfide by IscS.</text>
</comment>
<evidence type="ECO:0000313" key="15">
    <source>
        <dbReference type="Proteomes" id="UP000054123"/>
    </source>
</evidence>
<keyword evidence="2 11" id="KW-0963">Cytoplasm</keyword>
<dbReference type="GO" id="GO:0004810">
    <property type="term" value="F:CCA tRNA nucleotidyltransferase activity"/>
    <property type="evidence" value="ECO:0007669"/>
    <property type="project" value="InterPro"/>
</dbReference>
<dbReference type="InterPro" id="IPR049961">
    <property type="entry name" value="ThiI_N"/>
</dbReference>
<dbReference type="PROSITE" id="PS50206">
    <property type="entry name" value="RHODANESE_3"/>
    <property type="match status" value="1"/>
</dbReference>
<dbReference type="UniPathway" id="UPA00060"/>
<evidence type="ECO:0000313" key="14">
    <source>
        <dbReference type="EMBL" id="EXI61489.1"/>
    </source>
</evidence>
<dbReference type="OrthoDB" id="9773948at2"/>
<sequence length="483" mass="54862">MKFIIKLFPEIMIKSDSVRKRFIKILTSNIRNVLLKETENVSVVRNWDFIEVRTKVVEEAPMVLELLQRTPGIHHILEVEETPFTDMHDIFEQTYSAVKDELEGKTFSVRVRRKGKHDFRSLDVERYVGGGLNQRIESAKVKLKDPEVTVRIDIEYDKMLLIKARYQGLGGYPIGTQEDVLSLISGGFDSGVSSYMLIRRGSRVHYCFFNLGGAAHEIGVKQMAYHIWSRYSTSHKVRFVAINFENVVGEILEKVDNGQMGVVLKRMMVRAASKIAERFDIQAIVTGEALGQVSSQTLTNLRLIDKASDTLVLRPLITHDKEQIIAMAKEIGTDDIAKSMPEFCGVISKNPTVKAIESKIVEEEGNFNFEILEQAVQNASYLDIREIAQQTEKEVVSVETTTELGSNDVILDIRSPEEVDEKPFRLEGVDVKELPFYKLSSQFAALDQSKNYLLYCQRGVMSKLQALYLKENGYSNVKVFSVK</sequence>
<comment type="caution">
    <text evidence="14">The sequence shown here is derived from an EMBL/GenBank/DDBJ whole genome shotgun (WGS) entry which is preliminary data.</text>
</comment>
<comment type="similarity">
    <text evidence="11">Belongs to the ThiI family.</text>
</comment>
<dbReference type="Pfam" id="PF02926">
    <property type="entry name" value="THUMP"/>
    <property type="match status" value="1"/>
</dbReference>
<dbReference type="InterPro" id="IPR004114">
    <property type="entry name" value="THUMP_dom"/>
</dbReference>
<feature type="binding site" evidence="11">
    <location>
        <position position="265"/>
    </location>
    <ligand>
        <name>ATP</name>
        <dbReference type="ChEBI" id="CHEBI:30616"/>
    </ligand>
</feature>
<dbReference type="EC" id="2.8.1.4" evidence="11"/>
<reference evidence="14 15" key="1">
    <citation type="journal article" date="2014" name="Genome Announc.">
        <title>Genome Sequence of a Presumptive Mannheimia haemolytica Strain with an A1/A6-Cross-Reactive Serotype from a White-Tailed Deer (Odocoileus virginianus).</title>
        <authorList>
            <person name="Lawrence P.K."/>
            <person name="Bey R.F."/>
            <person name="Wiener B."/>
            <person name="Kittichotirat W."/>
            <person name="Bumgarner R.E."/>
        </authorList>
    </citation>
    <scope>NUCLEOTIDE SEQUENCE [LARGE SCALE GENOMIC DNA]</scope>
    <source>
        <strain evidence="14 15">PKL10</strain>
    </source>
</reference>
<dbReference type="InterPro" id="IPR054173">
    <property type="entry name" value="ThiI_fer"/>
</dbReference>
<dbReference type="FunFam" id="3.40.50.620:FF:000029">
    <property type="entry name" value="tRNA sulfurtransferase"/>
    <property type="match status" value="1"/>
</dbReference>
<dbReference type="Gene3D" id="3.30.2130.30">
    <property type="match status" value="1"/>
</dbReference>
<feature type="binding site" evidence="11">
    <location>
        <begin position="183"/>
        <end position="184"/>
    </location>
    <ligand>
        <name>ATP</name>
        <dbReference type="ChEBI" id="CHEBI:30616"/>
    </ligand>
</feature>
<dbReference type="Pfam" id="PF22025">
    <property type="entry name" value="ThiI_fer"/>
    <property type="match status" value="1"/>
</dbReference>
<comment type="subcellular location">
    <subcellularLocation>
        <location evidence="1 11">Cytoplasm</location>
    </subcellularLocation>
</comment>
<evidence type="ECO:0000256" key="4">
    <source>
        <dbReference type="ARBA" id="ARBA00022679"/>
    </source>
</evidence>
<dbReference type="NCBIfam" id="TIGR04271">
    <property type="entry name" value="ThiI_C_thiazole"/>
    <property type="match status" value="1"/>
</dbReference>
<evidence type="ECO:0000256" key="3">
    <source>
        <dbReference type="ARBA" id="ARBA00022555"/>
    </source>
</evidence>
<feature type="domain" description="THUMP" evidence="13">
    <location>
        <begin position="61"/>
        <end position="165"/>
    </location>
</feature>
<evidence type="ECO:0000256" key="10">
    <source>
        <dbReference type="ARBA" id="ARBA00023284"/>
    </source>
</evidence>
<dbReference type="NCBIfam" id="TIGR00342">
    <property type="entry name" value="tRNA uracil 4-sulfurtransferase ThiI"/>
    <property type="match status" value="1"/>
</dbReference>
<comment type="catalytic activity">
    <reaction evidence="11">
        <text>[ThiI sulfur-carrier protein]-S-sulfanyl-L-cysteine + a uridine in tRNA + 2 reduced [2Fe-2S]-[ferredoxin] + ATP + H(+) = [ThiI sulfur-carrier protein]-L-cysteine + a 4-thiouridine in tRNA + 2 oxidized [2Fe-2S]-[ferredoxin] + AMP + diphosphate</text>
        <dbReference type="Rhea" id="RHEA:24176"/>
        <dbReference type="Rhea" id="RHEA-COMP:10000"/>
        <dbReference type="Rhea" id="RHEA-COMP:10001"/>
        <dbReference type="Rhea" id="RHEA-COMP:13337"/>
        <dbReference type="Rhea" id="RHEA-COMP:13338"/>
        <dbReference type="Rhea" id="RHEA-COMP:13339"/>
        <dbReference type="Rhea" id="RHEA-COMP:13340"/>
        <dbReference type="ChEBI" id="CHEBI:15378"/>
        <dbReference type="ChEBI" id="CHEBI:29950"/>
        <dbReference type="ChEBI" id="CHEBI:30616"/>
        <dbReference type="ChEBI" id="CHEBI:33019"/>
        <dbReference type="ChEBI" id="CHEBI:33737"/>
        <dbReference type="ChEBI" id="CHEBI:33738"/>
        <dbReference type="ChEBI" id="CHEBI:61963"/>
        <dbReference type="ChEBI" id="CHEBI:65315"/>
        <dbReference type="ChEBI" id="CHEBI:136798"/>
        <dbReference type="ChEBI" id="CHEBI:456215"/>
        <dbReference type="EC" id="2.8.1.4"/>
    </reaction>
</comment>
<dbReference type="GO" id="GO:0009228">
    <property type="term" value="P:thiamine biosynthetic process"/>
    <property type="evidence" value="ECO:0007669"/>
    <property type="project" value="UniProtKB-KW"/>
</dbReference>
<dbReference type="InterPro" id="IPR001763">
    <property type="entry name" value="Rhodanese-like_dom"/>
</dbReference>
<dbReference type="RefSeq" id="WP_042803939.1">
    <property type="nucleotide sequence ID" value="NZ_AVSP01000005.1"/>
</dbReference>
<dbReference type="InterPro" id="IPR050102">
    <property type="entry name" value="tRNA_sulfurtransferase_ThiI"/>
</dbReference>
<comment type="catalytic activity">
    <reaction evidence="11">
        <text>[ThiS sulfur-carrier protein]-C-terminal Gly-Gly-AMP + S-sulfanyl-L-cysteinyl-[cysteine desulfurase] + AH2 = [ThiS sulfur-carrier protein]-C-terminal-Gly-aminoethanethioate + L-cysteinyl-[cysteine desulfurase] + A + AMP + 2 H(+)</text>
        <dbReference type="Rhea" id="RHEA:43340"/>
        <dbReference type="Rhea" id="RHEA-COMP:12157"/>
        <dbReference type="Rhea" id="RHEA-COMP:12158"/>
        <dbReference type="Rhea" id="RHEA-COMP:12910"/>
        <dbReference type="Rhea" id="RHEA-COMP:19908"/>
        <dbReference type="ChEBI" id="CHEBI:13193"/>
        <dbReference type="ChEBI" id="CHEBI:15378"/>
        <dbReference type="ChEBI" id="CHEBI:17499"/>
        <dbReference type="ChEBI" id="CHEBI:29950"/>
        <dbReference type="ChEBI" id="CHEBI:61963"/>
        <dbReference type="ChEBI" id="CHEBI:90618"/>
        <dbReference type="ChEBI" id="CHEBI:232372"/>
        <dbReference type="ChEBI" id="CHEBI:456215"/>
    </reaction>
</comment>
<dbReference type="PATRIC" id="fig|1450449.3.peg.1918"/>
<dbReference type="Gene3D" id="3.40.250.10">
    <property type="entry name" value="Rhodanese-like domain"/>
    <property type="match status" value="1"/>
</dbReference>
<dbReference type="GO" id="GO:0005524">
    <property type="term" value="F:ATP binding"/>
    <property type="evidence" value="ECO:0007669"/>
    <property type="project" value="UniProtKB-UniRule"/>
</dbReference>
<evidence type="ECO:0000256" key="9">
    <source>
        <dbReference type="ARBA" id="ARBA00023157"/>
    </source>
</evidence>
<dbReference type="AlphaFoldDB" id="A0A011P4T2"/>
<accession>A0A011P4T2</accession>
<dbReference type="EMBL" id="JANJ01000007">
    <property type="protein sequence ID" value="EXI61489.1"/>
    <property type="molecule type" value="Genomic_DNA"/>
</dbReference>
<evidence type="ECO:0000256" key="1">
    <source>
        <dbReference type="ARBA" id="ARBA00004496"/>
    </source>
</evidence>
<comment type="caution">
    <text evidence="11">Lacks conserved residue(s) required for the propagation of feature annotation.</text>
</comment>
<keyword evidence="9 11" id="KW-1015">Disulfide bond</keyword>
<keyword evidence="6 11" id="KW-0067">ATP-binding</keyword>